<dbReference type="InterPro" id="IPR036397">
    <property type="entry name" value="RNaseH_sf"/>
</dbReference>
<keyword evidence="1" id="KW-1185">Reference proteome</keyword>
<dbReference type="RefSeq" id="XP_016485639.2">
    <property type="nucleotide sequence ID" value="XM_016630153.2"/>
</dbReference>
<dbReference type="GO" id="GO:0003676">
    <property type="term" value="F:nucleic acid binding"/>
    <property type="evidence" value="ECO:0007669"/>
    <property type="project" value="InterPro"/>
</dbReference>
<gene>
    <name evidence="2" type="primary">LOC107806040</name>
</gene>
<proteinExistence type="predicted"/>
<evidence type="ECO:0000313" key="1">
    <source>
        <dbReference type="Proteomes" id="UP000790787"/>
    </source>
</evidence>
<dbReference type="GeneID" id="107806040"/>
<dbReference type="PaxDb" id="4097-A0A1S4B9T7"/>
<dbReference type="Pfam" id="PF17921">
    <property type="entry name" value="Integrase_H2C2"/>
    <property type="match status" value="1"/>
</dbReference>
<dbReference type="KEGG" id="nta:107806040"/>
<dbReference type="OrthoDB" id="1936587at2759"/>
<protein>
    <submittedName>
        <fullName evidence="2">Uncharacterized protein LOC107806040</fullName>
    </submittedName>
</protein>
<dbReference type="RefSeq" id="XP_016485639.1">
    <property type="nucleotide sequence ID" value="XM_016630153.1"/>
</dbReference>
<dbReference type="OMA" id="MCESHIG"/>
<organism evidence="1 2">
    <name type="scientific">Nicotiana tabacum</name>
    <name type="common">Common tobacco</name>
    <dbReference type="NCBI Taxonomy" id="4097"/>
    <lineage>
        <taxon>Eukaryota</taxon>
        <taxon>Viridiplantae</taxon>
        <taxon>Streptophyta</taxon>
        <taxon>Embryophyta</taxon>
        <taxon>Tracheophyta</taxon>
        <taxon>Spermatophyta</taxon>
        <taxon>Magnoliopsida</taxon>
        <taxon>eudicotyledons</taxon>
        <taxon>Gunneridae</taxon>
        <taxon>Pentapetalae</taxon>
        <taxon>asterids</taxon>
        <taxon>lamiids</taxon>
        <taxon>Solanales</taxon>
        <taxon>Solanaceae</taxon>
        <taxon>Nicotianoideae</taxon>
        <taxon>Nicotianeae</taxon>
        <taxon>Nicotiana</taxon>
    </lineage>
</organism>
<dbReference type="AlphaFoldDB" id="A0A1S4B9T7"/>
<dbReference type="PANTHER" id="PTHR48475">
    <property type="entry name" value="RIBONUCLEASE H"/>
    <property type="match status" value="1"/>
</dbReference>
<accession>A0A1S4B9T7</accession>
<name>A0A1S4B9T7_TOBAC</name>
<dbReference type="Gene3D" id="3.30.420.10">
    <property type="entry name" value="Ribonuclease H-like superfamily/Ribonuclease H"/>
    <property type="match status" value="1"/>
</dbReference>
<reference evidence="1" key="1">
    <citation type="journal article" date="2014" name="Nat. Commun.">
        <title>The tobacco genome sequence and its comparison with those of tomato and potato.</title>
        <authorList>
            <person name="Sierro N."/>
            <person name="Battey J.N."/>
            <person name="Ouadi S."/>
            <person name="Bakaher N."/>
            <person name="Bovet L."/>
            <person name="Willig A."/>
            <person name="Goepfert S."/>
            <person name="Peitsch M.C."/>
            <person name="Ivanov N.V."/>
        </authorList>
    </citation>
    <scope>NUCLEOTIDE SEQUENCE [LARGE SCALE GENOMIC DNA]</scope>
</reference>
<dbReference type="PANTHER" id="PTHR48475:SF2">
    <property type="entry name" value="RIBONUCLEASE H"/>
    <property type="match status" value="1"/>
</dbReference>
<evidence type="ECO:0000313" key="2">
    <source>
        <dbReference type="RefSeq" id="XP_016485639.2"/>
    </source>
</evidence>
<dbReference type="Proteomes" id="UP000790787">
    <property type="component" value="Chromosome 12"/>
</dbReference>
<sequence length="201" mass="23415">MEEDAESFVAKCDKCQRYGNNMHRPAELLHTVISPWIFMKWGMDIVGPLLQDKGKKRLEESKGKWPEVLPAVLWAYRTIAKTGMGETLFSLVYGAEALIPVEIGEPSMRFTQATDESNDEEMRTNLDLLKEKREATLIRMAAQKQIIKRYYNMKAHLRYFKIGDFVLNKVFQNNKSNWCIEVESKLGRSLQDSKHRWKRGL</sequence>
<dbReference type="Gene3D" id="1.10.340.70">
    <property type="match status" value="1"/>
</dbReference>
<dbReference type="InterPro" id="IPR041588">
    <property type="entry name" value="Integrase_H2C2"/>
</dbReference>
<reference evidence="2" key="2">
    <citation type="submission" date="2025-08" db="UniProtKB">
        <authorList>
            <consortium name="RefSeq"/>
        </authorList>
    </citation>
    <scope>IDENTIFICATION</scope>
    <source>
        <tissue evidence="2">Leaf</tissue>
    </source>
</reference>